<dbReference type="CDD" id="cd00756">
    <property type="entry name" value="MoaE"/>
    <property type="match status" value="1"/>
</dbReference>
<dbReference type="Pfam" id="PF02391">
    <property type="entry name" value="MoaE"/>
    <property type="match status" value="1"/>
</dbReference>
<protein>
    <recommendedName>
        <fullName evidence="4">Molybdopterin synthase catalytic subunit</fullName>
        <ecNumber evidence="4">2.8.1.12</ecNumber>
    </recommendedName>
    <alternativeName>
        <fullName evidence="4">Molybdenum cofactor synthesis protein 2 large subunit</fullName>
    </alternativeName>
    <alternativeName>
        <fullName evidence="4">Molybdenum cofactor synthesis protein 2B</fullName>
        <shortName evidence="4">MOCS2B</shortName>
    </alternativeName>
</protein>
<dbReference type="FunFam" id="3.90.1170.40:FF:000002">
    <property type="entry name" value="Molybdopterin synthase catalytic subunit"/>
    <property type="match status" value="1"/>
</dbReference>
<evidence type="ECO:0000256" key="4">
    <source>
        <dbReference type="HAMAP-Rule" id="MF_03052"/>
    </source>
</evidence>
<comment type="pathway">
    <text evidence="4">Cofactor biosynthesis; molybdopterin biosynthesis.</text>
</comment>
<dbReference type="SUPFAM" id="SSF54690">
    <property type="entry name" value="Molybdopterin synthase subunit MoaE"/>
    <property type="match status" value="1"/>
</dbReference>
<dbReference type="HAMAP" id="MF_03052">
    <property type="entry name" value="MOC2B"/>
    <property type="match status" value="1"/>
</dbReference>
<reference evidence="5" key="2">
    <citation type="journal article" date="2014" name="BMC Genomics">
        <title>A genomic perspective to assessing quality of mass-reared SIT flies used in Mediterranean fruit fly (Ceratitis capitata) eradication in California.</title>
        <authorList>
            <person name="Calla B."/>
            <person name="Hall B."/>
            <person name="Hou S."/>
            <person name="Geib S.M."/>
        </authorList>
    </citation>
    <scope>NUCLEOTIDE SEQUENCE</scope>
</reference>
<comment type="subcellular location">
    <subcellularLocation>
        <location evidence="4">Cytoplasm</location>
    </subcellularLocation>
</comment>
<proteinExistence type="evidence at transcript level"/>
<gene>
    <name evidence="5" type="primary">MO2B1</name>
    <name evidence="4" type="synonym">Mocs2</name>
</gene>
<dbReference type="GO" id="GO:0030366">
    <property type="term" value="F:molybdopterin synthase activity"/>
    <property type="evidence" value="ECO:0007669"/>
    <property type="project" value="UniProtKB-UniRule"/>
</dbReference>
<evidence type="ECO:0000256" key="2">
    <source>
        <dbReference type="ARBA" id="ARBA00022679"/>
    </source>
</evidence>
<feature type="binding site" evidence="4">
    <location>
        <begin position="102"/>
        <end position="103"/>
    </location>
    <ligand>
        <name>substrate</name>
    </ligand>
</feature>
<dbReference type="UniPathway" id="UPA00344"/>
<feature type="binding site" evidence="4">
    <location>
        <begin position="125"/>
        <end position="127"/>
    </location>
    <ligand>
        <name>substrate</name>
    </ligand>
</feature>
<dbReference type="Gene3D" id="3.90.1170.40">
    <property type="entry name" value="Molybdopterin biosynthesis MoaE subunit"/>
    <property type="match status" value="1"/>
</dbReference>
<reference evidence="5" key="1">
    <citation type="submission" date="2013-07" db="EMBL/GenBank/DDBJ databases">
        <authorList>
            <person name="Geib S."/>
        </authorList>
    </citation>
    <scope>NUCLEOTIDE SEQUENCE</scope>
</reference>
<dbReference type="PANTHER" id="PTHR23404">
    <property type="entry name" value="MOLYBDOPTERIN SYNTHASE RELATED"/>
    <property type="match status" value="1"/>
</dbReference>
<keyword evidence="1 4" id="KW-0963">Cytoplasm</keyword>
<comment type="similarity">
    <text evidence="4">Belongs to the MoaE family. MOCS2B subfamily.</text>
</comment>
<evidence type="ECO:0000313" key="5">
    <source>
        <dbReference type="EMBL" id="JAB94176.1"/>
    </source>
</evidence>
<dbReference type="EMBL" id="GAMC01012380">
    <property type="protein sequence ID" value="JAB94175.1"/>
    <property type="molecule type" value="mRNA"/>
</dbReference>
<evidence type="ECO:0000256" key="1">
    <source>
        <dbReference type="ARBA" id="ARBA00022490"/>
    </source>
</evidence>
<dbReference type="OrthoDB" id="5531344at2759"/>
<accession>W8BLF6</accession>
<comment type="subunit">
    <text evidence="4">Heterotetramer; composed of 2 small (MOCS2A) and 2 large (MOCS2B) subunits.</text>
</comment>
<feature type="binding site" evidence="4">
    <location>
        <position position="118"/>
    </location>
    <ligand>
        <name>substrate</name>
    </ligand>
</feature>
<dbReference type="InterPro" id="IPR003448">
    <property type="entry name" value="Mopterin_biosynth_MoaE"/>
</dbReference>
<dbReference type="EC" id="2.8.1.12" evidence="4"/>
<dbReference type="GO" id="GO:0006777">
    <property type="term" value="P:Mo-molybdopterin cofactor biosynthetic process"/>
    <property type="evidence" value="ECO:0007669"/>
    <property type="project" value="UniProtKB-UniRule"/>
</dbReference>
<dbReference type="InterPro" id="IPR036563">
    <property type="entry name" value="MoaE_sf"/>
</dbReference>
<keyword evidence="2 4" id="KW-0808">Transferase</keyword>
<dbReference type="InterPro" id="IPR028888">
    <property type="entry name" value="MOCS2B_euk"/>
</dbReference>
<organism evidence="5">
    <name type="scientific">Ceratitis capitata</name>
    <name type="common">Mediterranean fruit fly</name>
    <name type="synonym">Tephritis capitata</name>
    <dbReference type="NCBI Taxonomy" id="7213"/>
    <lineage>
        <taxon>Eukaryota</taxon>
        <taxon>Metazoa</taxon>
        <taxon>Ecdysozoa</taxon>
        <taxon>Arthropoda</taxon>
        <taxon>Hexapoda</taxon>
        <taxon>Insecta</taxon>
        <taxon>Pterygota</taxon>
        <taxon>Neoptera</taxon>
        <taxon>Endopterygota</taxon>
        <taxon>Diptera</taxon>
        <taxon>Brachycera</taxon>
        <taxon>Muscomorpha</taxon>
        <taxon>Tephritoidea</taxon>
        <taxon>Tephritidae</taxon>
        <taxon>Ceratitis</taxon>
        <taxon>Ceratitis</taxon>
    </lineage>
</organism>
<name>W8BLF6_CERCA</name>
<dbReference type="EMBL" id="GAMC01012379">
    <property type="protein sequence ID" value="JAB94176.1"/>
    <property type="molecule type" value="mRNA"/>
</dbReference>
<sequence length="146" mass="16544">MSDFLSISPEPLDVGTISSLVSHETCGAISLFVGTTRNNFEGKNVQSLEYEAYEPMAKKELKNICMEMRSLWKDIVNIAIYHRLGLVPPKEASVVIAISSPHRQSSLDAVSYAIEHLKQKVPIWKKELYSDGDSDWKENKECQWVK</sequence>
<dbReference type="AlphaFoldDB" id="W8BLF6"/>
<comment type="miscellaneous">
    <text evidence="4">This protein is produced by a bicistronic gene which also produces the large subunit (MOCS2A).</text>
</comment>
<comment type="function">
    <text evidence="4">Catalytic subunit of the molybdopterin synthase complex, a complex that catalyzes the conversion of precursor Z into molybdopterin. Acts by mediating the incorporation of 2 sulfur atoms from thiocarboxylated MOCS2A into precursor Z to generate a dithiolene group.</text>
</comment>
<keyword evidence="3 4" id="KW-0501">Molybdenum cofactor biosynthesis</keyword>
<comment type="catalytic activity">
    <reaction evidence="4">
        <text>2 [molybdopterin-synthase sulfur-carrier protein]-C-terminal-Gly-aminoethanethioate + cyclic pyranopterin phosphate + H2O = molybdopterin + 2 [molybdopterin-synthase sulfur-carrier protein]-C-terminal Gly-Gly + 2 H(+)</text>
        <dbReference type="Rhea" id="RHEA:26333"/>
        <dbReference type="Rhea" id="RHEA-COMP:12202"/>
        <dbReference type="Rhea" id="RHEA-COMP:19907"/>
        <dbReference type="ChEBI" id="CHEBI:15377"/>
        <dbReference type="ChEBI" id="CHEBI:15378"/>
        <dbReference type="ChEBI" id="CHEBI:58698"/>
        <dbReference type="ChEBI" id="CHEBI:59648"/>
        <dbReference type="ChEBI" id="CHEBI:90778"/>
        <dbReference type="ChEBI" id="CHEBI:232372"/>
        <dbReference type="EC" id="2.8.1.12"/>
    </reaction>
</comment>
<evidence type="ECO:0000256" key="3">
    <source>
        <dbReference type="ARBA" id="ARBA00023150"/>
    </source>
</evidence>
<dbReference type="GO" id="GO:1990140">
    <property type="term" value="C:molybdopterin synthase complex"/>
    <property type="evidence" value="ECO:0007669"/>
    <property type="project" value="UniProtKB-UniRule"/>
</dbReference>